<gene>
    <name evidence="1" type="ORF">A130_18500</name>
</gene>
<name>A0A1E5CV23_9VIBR</name>
<reference evidence="1 2" key="1">
    <citation type="journal article" date="2012" name="Science">
        <title>Ecological populations of bacteria act as socially cohesive units of antibiotic production and resistance.</title>
        <authorList>
            <person name="Cordero O.X."/>
            <person name="Wildschutte H."/>
            <person name="Kirkup B."/>
            <person name="Proehl S."/>
            <person name="Ngo L."/>
            <person name="Hussain F."/>
            <person name="Le Roux F."/>
            <person name="Mincer T."/>
            <person name="Polz M.F."/>
        </authorList>
    </citation>
    <scope>NUCLEOTIDE SEQUENCE [LARGE SCALE GENOMIC DNA]</scope>
    <source>
        <strain evidence="1 2">FF-238</strain>
    </source>
</reference>
<evidence type="ECO:0000313" key="1">
    <source>
        <dbReference type="EMBL" id="OEE73755.1"/>
    </source>
</evidence>
<dbReference type="Proteomes" id="UP000094165">
    <property type="component" value="Unassembled WGS sequence"/>
</dbReference>
<dbReference type="RefSeq" id="WP_017053472.1">
    <property type="nucleotide sequence ID" value="NZ_AJYW02000217.1"/>
</dbReference>
<organism evidence="1 2">
    <name type="scientific">Vibrio genomosp. F6 str. FF-238</name>
    <dbReference type="NCBI Taxonomy" id="1191298"/>
    <lineage>
        <taxon>Bacteria</taxon>
        <taxon>Pseudomonadati</taxon>
        <taxon>Pseudomonadota</taxon>
        <taxon>Gammaproteobacteria</taxon>
        <taxon>Vibrionales</taxon>
        <taxon>Vibrionaceae</taxon>
        <taxon>Vibrio</taxon>
    </lineage>
</organism>
<evidence type="ECO:0000313" key="2">
    <source>
        <dbReference type="Proteomes" id="UP000094165"/>
    </source>
</evidence>
<accession>A0A1E5CV23</accession>
<sequence>MATINEVLVRTEQTLETAKHGFDDLVSSNKSRRFTGLRNLIVFGRSVTFVLQNLRTSVGKERFDAWYEPHQESMKQDIVMKYFVKLRNELEKQGRLPVSTSAHIHNFSSDMISKYKQPPGTVGFFIGDQLGGSGFEVELPDGSKEKYYVDIPTSVAEVTQHFNELQVPDDDELKSKTIEQLSEHFLKSLETLLDNARKEFLDQGTQIVNGRQLPPYMRVVK</sequence>
<dbReference type="AlphaFoldDB" id="A0A1E5CV23"/>
<proteinExistence type="predicted"/>
<keyword evidence="2" id="KW-1185">Reference proteome</keyword>
<dbReference type="EMBL" id="AJYW02000217">
    <property type="protein sequence ID" value="OEE73755.1"/>
    <property type="molecule type" value="Genomic_DNA"/>
</dbReference>
<comment type="caution">
    <text evidence="1">The sequence shown here is derived from an EMBL/GenBank/DDBJ whole genome shotgun (WGS) entry which is preliminary data.</text>
</comment>
<protein>
    <submittedName>
        <fullName evidence="1">Uncharacterized protein</fullName>
    </submittedName>
</protein>